<accession>A0AAD4SHJ3</accession>
<dbReference type="Proteomes" id="UP001202328">
    <property type="component" value="Unassembled WGS sequence"/>
</dbReference>
<evidence type="ECO:0000313" key="2">
    <source>
        <dbReference type="Proteomes" id="UP001202328"/>
    </source>
</evidence>
<organism evidence="1 2">
    <name type="scientific">Papaver atlanticum</name>
    <dbReference type="NCBI Taxonomy" id="357466"/>
    <lineage>
        <taxon>Eukaryota</taxon>
        <taxon>Viridiplantae</taxon>
        <taxon>Streptophyta</taxon>
        <taxon>Embryophyta</taxon>
        <taxon>Tracheophyta</taxon>
        <taxon>Spermatophyta</taxon>
        <taxon>Magnoliopsida</taxon>
        <taxon>Ranunculales</taxon>
        <taxon>Papaveraceae</taxon>
        <taxon>Papaveroideae</taxon>
        <taxon>Papaver</taxon>
    </lineage>
</organism>
<dbReference type="AlphaFoldDB" id="A0AAD4SHJ3"/>
<sequence>MSWLTRCNFVYDDACHGPMSTTGISRDDYHFPMHTMDKLKKAVASQSSILSFFSVYAADPSVLMAYCSYKEVDSHRFLAKVSFANGSLGAAFSATSLQDQLSMLEGLYLLVARHCKGFSIFW</sequence>
<protein>
    <submittedName>
        <fullName evidence="1">Uncharacterized protein</fullName>
    </submittedName>
</protein>
<dbReference type="EMBL" id="JAJJMB010010578">
    <property type="protein sequence ID" value="KAI3907752.1"/>
    <property type="molecule type" value="Genomic_DNA"/>
</dbReference>
<evidence type="ECO:0000313" key="1">
    <source>
        <dbReference type="EMBL" id="KAI3907752.1"/>
    </source>
</evidence>
<keyword evidence="2" id="KW-1185">Reference proteome</keyword>
<comment type="caution">
    <text evidence="1">The sequence shown here is derived from an EMBL/GenBank/DDBJ whole genome shotgun (WGS) entry which is preliminary data.</text>
</comment>
<name>A0AAD4SHJ3_9MAGN</name>
<gene>
    <name evidence="1" type="ORF">MKW98_008429</name>
</gene>
<proteinExistence type="predicted"/>
<reference evidence="1" key="1">
    <citation type="submission" date="2022-04" db="EMBL/GenBank/DDBJ databases">
        <title>A functionally conserved STORR gene fusion in Papaver species that diverged 16.8 million years ago.</title>
        <authorList>
            <person name="Catania T."/>
        </authorList>
    </citation>
    <scope>NUCLEOTIDE SEQUENCE</scope>
    <source>
        <strain evidence="1">S-188037</strain>
    </source>
</reference>